<feature type="region of interest" description="Disordered" evidence="1">
    <location>
        <begin position="93"/>
        <end position="150"/>
    </location>
</feature>
<feature type="compositionally biased region" description="Basic and acidic residues" evidence="1">
    <location>
        <begin position="93"/>
        <end position="111"/>
    </location>
</feature>
<feature type="compositionally biased region" description="Basic residues" evidence="1">
    <location>
        <begin position="242"/>
        <end position="276"/>
    </location>
</feature>
<organism evidence="2 3">
    <name type="scientific">Gimesia alba</name>
    <dbReference type="NCBI Taxonomy" id="2527973"/>
    <lineage>
        <taxon>Bacteria</taxon>
        <taxon>Pseudomonadati</taxon>
        <taxon>Planctomycetota</taxon>
        <taxon>Planctomycetia</taxon>
        <taxon>Planctomycetales</taxon>
        <taxon>Planctomycetaceae</taxon>
        <taxon>Gimesia</taxon>
    </lineage>
</organism>
<evidence type="ECO:0000256" key="1">
    <source>
        <dbReference type="SAM" id="MobiDB-lite"/>
    </source>
</evidence>
<feature type="compositionally biased region" description="Polar residues" evidence="1">
    <location>
        <begin position="282"/>
        <end position="291"/>
    </location>
</feature>
<feature type="compositionally biased region" description="Polar residues" evidence="1">
    <location>
        <begin position="120"/>
        <end position="131"/>
    </location>
</feature>
<accession>A0A517RCZ2</accession>
<name>A0A517RCZ2_9PLAN</name>
<evidence type="ECO:0000313" key="2">
    <source>
        <dbReference type="EMBL" id="QDT41749.1"/>
    </source>
</evidence>
<sequence>MSASPIEGYLTKKEIEEAFSRSHRSLTRDFSQAVRVGDSKILSNLKLRTDDGKELVGTEVTLELIQELSNQGLSPTWYALREWVQEHYDKEALKKEKKQSEKESQRAEESKPSPALTDNELVSTLKSQITRLEQENDRRSNEHQQDKQAFMEQIKMFKDMFDTLKEDHTDTKELLKEVHQVMGKFADVSLLGSQRVSPGDDFPKTETPTEQNPIIDLENDATMEAVVVEEPKKTNKPSSKQGSKRNVKKKSIAATKSKRRTTPKTKGVAKTKPKQHKWYETPTLNHFLSRK</sequence>
<feature type="region of interest" description="Disordered" evidence="1">
    <location>
        <begin position="192"/>
        <end position="212"/>
    </location>
</feature>
<feature type="region of interest" description="Disordered" evidence="1">
    <location>
        <begin position="229"/>
        <end position="291"/>
    </location>
</feature>
<dbReference type="AlphaFoldDB" id="A0A517RCZ2"/>
<feature type="compositionally biased region" description="Basic and acidic residues" evidence="1">
    <location>
        <begin position="132"/>
        <end position="146"/>
    </location>
</feature>
<dbReference type="Proteomes" id="UP000317171">
    <property type="component" value="Chromosome"/>
</dbReference>
<keyword evidence="3" id="KW-1185">Reference proteome</keyword>
<protein>
    <submittedName>
        <fullName evidence="2">Uncharacterized protein</fullName>
    </submittedName>
</protein>
<dbReference type="KEGG" id="gaz:Pan241w_18120"/>
<dbReference type="EMBL" id="CP036269">
    <property type="protein sequence ID" value="QDT41749.1"/>
    <property type="molecule type" value="Genomic_DNA"/>
</dbReference>
<reference evidence="2 3" key="1">
    <citation type="submission" date="2019-02" db="EMBL/GenBank/DDBJ databases">
        <title>Deep-cultivation of Planctomycetes and their phenomic and genomic characterization uncovers novel biology.</title>
        <authorList>
            <person name="Wiegand S."/>
            <person name="Jogler M."/>
            <person name="Boedeker C."/>
            <person name="Pinto D."/>
            <person name="Vollmers J."/>
            <person name="Rivas-Marin E."/>
            <person name="Kohn T."/>
            <person name="Peeters S.H."/>
            <person name="Heuer A."/>
            <person name="Rast P."/>
            <person name="Oberbeckmann S."/>
            <person name="Bunk B."/>
            <person name="Jeske O."/>
            <person name="Meyerdierks A."/>
            <person name="Storesund J.E."/>
            <person name="Kallscheuer N."/>
            <person name="Luecker S."/>
            <person name="Lage O.M."/>
            <person name="Pohl T."/>
            <person name="Merkel B.J."/>
            <person name="Hornburger P."/>
            <person name="Mueller R.-W."/>
            <person name="Bruemmer F."/>
            <person name="Labrenz M."/>
            <person name="Spormann A.M."/>
            <person name="Op den Camp H."/>
            <person name="Overmann J."/>
            <person name="Amann R."/>
            <person name="Jetten M.S.M."/>
            <person name="Mascher T."/>
            <person name="Medema M.H."/>
            <person name="Devos D.P."/>
            <person name="Kaster A.-K."/>
            <person name="Ovreas L."/>
            <person name="Rohde M."/>
            <person name="Galperin M.Y."/>
            <person name="Jogler C."/>
        </authorList>
    </citation>
    <scope>NUCLEOTIDE SEQUENCE [LARGE SCALE GENOMIC DNA]</scope>
    <source>
        <strain evidence="2 3">Pan241w</strain>
    </source>
</reference>
<proteinExistence type="predicted"/>
<evidence type="ECO:0000313" key="3">
    <source>
        <dbReference type="Proteomes" id="UP000317171"/>
    </source>
</evidence>
<gene>
    <name evidence="2" type="ORF">Pan241w_18120</name>
</gene>